<organism evidence="1 2">
    <name type="scientific">Paenibacillus qinlingensis</name>
    <dbReference type="NCBI Taxonomy" id="1837343"/>
    <lineage>
        <taxon>Bacteria</taxon>
        <taxon>Bacillati</taxon>
        <taxon>Bacillota</taxon>
        <taxon>Bacilli</taxon>
        <taxon>Bacillales</taxon>
        <taxon>Paenibacillaceae</taxon>
        <taxon>Paenibacillus</taxon>
    </lineage>
</organism>
<sequence length="59" mass="6864">MATVTKCCNANVVRHHGREYPDGNVFYISTSWDACELCHDEWPETIEEEEEEIHAYAAY</sequence>
<gene>
    <name evidence="1" type="ORF">J2736_006743</name>
</gene>
<dbReference type="RefSeq" id="WP_310502804.1">
    <property type="nucleotide sequence ID" value="NZ_JAVDSB010000030.1"/>
</dbReference>
<evidence type="ECO:0000313" key="2">
    <source>
        <dbReference type="Proteomes" id="UP001267290"/>
    </source>
</evidence>
<protein>
    <submittedName>
        <fullName evidence="1">Uncharacterized protein</fullName>
    </submittedName>
</protein>
<dbReference type="EMBL" id="JAVDSB010000030">
    <property type="protein sequence ID" value="MDR6555481.1"/>
    <property type="molecule type" value="Genomic_DNA"/>
</dbReference>
<name>A0ABU1P6U2_9BACL</name>
<reference evidence="1 2" key="1">
    <citation type="submission" date="2023-07" db="EMBL/GenBank/DDBJ databases">
        <title>Sorghum-associated microbial communities from plants grown in Nebraska, USA.</title>
        <authorList>
            <person name="Schachtman D."/>
        </authorList>
    </citation>
    <scope>NUCLEOTIDE SEQUENCE [LARGE SCALE GENOMIC DNA]</scope>
    <source>
        <strain evidence="1 2">CC258</strain>
    </source>
</reference>
<evidence type="ECO:0000313" key="1">
    <source>
        <dbReference type="EMBL" id="MDR6555481.1"/>
    </source>
</evidence>
<keyword evidence="2" id="KW-1185">Reference proteome</keyword>
<proteinExistence type="predicted"/>
<dbReference type="Proteomes" id="UP001267290">
    <property type="component" value="Unassembled WGS sequence"/>
</dbReference>
<accession>A0ABU1P6U2</accession>
<comment type="caution">
    <text evidence="1">The sequence shown here is derived from an EMBL/GenBank/DDBJ whole genome shotgun (WGS) entry which is preliminary data.</text>
</comment>